<proteinExistence type="predicted"/>
<organism evidence="1 2">
    <name type="scientific">Scomber scombrus</name>
    <name type="common">Atlantic mackerel</name>
    <name type="synonym">Scomber vernalis</name>
    <dbReference type="NCBI Taxonomy" id="13677"/>
    <lineage>
        <taxon>Eukaryota</taxon>
        <taxon>Metazoa</taxon>
        <taxon>Chordata</taxon>
        <taxon>Craniata</taxon>
        <taxon>Vertebrata</taxon>
        <taxon>Euteleostomi</taxon>
        <taxon>Actinopterygii</taxon>
        <taxon>Neopterygii</taxon>
        <taxon>Teleostei</taxon>
        <taxon>Neoteleostei</taxon>
        <taxon>Acanthomorphata</taxon>
        <taxon>Pelagiaria</taxon>
        <taxon>Scombriformes</taxon>
        <taxon>Scombridae</taxon>
        <taxon>Scomber</taxon>
    </lineage>
</organism>
<dbReference type="EMBL" id="CAWUFR010000090">
    <property type="protein sequence ID" value="CAK6966088.1"/>
    <property type="molecule type" value="Genomic_DNA"/>
</dbReference>
<dbReference type="Proteomes" id="UP001314229">
    <property type="component" value="Unassembled WGS sequence"/>
</dbReference>
<keyword evidence="2" id="KW-1185">Reference proteome</keyword>
<gene>
    <name evidence="1" type="ORF">FSCOSCO3_A007254</name>
</gene>
<evidence type="ECO:0000313" key="1">
    <source>
        <dbReference type="EMBL" id="CAK6966088.1"/>
    </source>
</evidence>
<reference evidence="1 2" key="1">
    <citation type="submission" date="2024-01" db="EMBL/GenBank/DDBJ databases">
        <authorList>
            <person name="Alioto T."/>
            <person name="Alioto T."/>
            <person name="Gomez Garrido J."/>
        </authorList>
    </citation>
    <scope>NUCLEOTIDE SEQUENCE [LARGE SCALE GENOMIC DNA]</scope>
</reference>
<evidence type="ECO:0000313" key="2">
    <source>
        <dbReference type="Proteomes" id="UP001314229"/>
    </source>
</evidence>
<comment type="caution">
    <text evidence="1">The sequence shown here is derived from an EMBL/GenBank/DDBJ whole genome shotgun (WGS) entry which is preliminary data.</text>
</comment>
<protein>
    <submittedName>
        <fullName evidence="1">Uncharacterized protein</fullName>
    </submittedName>
</protein>
<dbReference type="AlphaFoldDB" id="A0AAV1P3G4"/>
<name>A0AAV1P3G4_SCOSC</name>
<sequence>MEQDYNHKRTLNMRFYILNSPTGEKAVEKQRLAALLKPWPWLPKGGKPLHLTQVQLPCLTTFTPAALTDCERPSSAQRVPAAKLIKDVHTALRHHRLIPFSSLCSLPGVSQVSPIVYNKSFRNETA</sequence>
<accession>A0AAV1P3G4</accession>